<evidence type="ECO:0000313" key="2">
    <source>
        <dbReference type="Proteomes" id="UP000276133"/>
    </source>
</evidence>
<organism evidence="1 2">
    <name type="scientific">Brachionus plicatilis</name>
    <name type="common">Marine rotifer</name>
    <name type="synonym">Brachionus muelleri</name>
    <dbReference type="NCBI Taxonomy" id="10195"/>
    <lineage>
        <taxon>Eukaryota</taxon>
        <taxon>Metazoa</taxon>
        <taxon>Spiralia</taxon>
        <taxon>Gnathifera</taxon>
        <taxon>Rotifera</taxon>
        <taxon>Eurotatoria</taxon>
        <taxon>Monogononta</taxon>
        <taxon>Pseudotrocha</taxon>
        <taxon>Ploima</taxon>
        <taxon>Brachionidae</taxon>
        <taxon>Brachionus</taxon>
    </lineage>
</organism>
<keyword evidence="2" id="KW-1185">Reference proteome</keyword>
<dbReference type="Proteomes" id="UP000276133">
    <property type="component" value="Unassembled WGS sequence"/>
</dbReference>
<dbReference type="AlphaFoldDB" id="A0A3M7PAS2"/>
<gene>
    <name evidence="1" type="ORF">BpHYR1_044191</name>
</gene>
<dbReference type="PROSITE" id="PS51257">
    <property type="entry name" value="PROKAR_LIPOPROTEIN"/>
    <property type="match status" value="1"/>
</dbReference>
<sequence length="83" mass="9910">MIIEREKDWNFSFYGLAICACPNESVIFWTAYCSLLLFPNNYCLQINIQLRKASLNGDLCHWDDPWEWKHFVYFALKVVLTEN</sequence>
<proteinExistence type="predicted"/>
<protein>
    <submittedName>
        <fullName evidence="1">Uncharacterized protein</fullName>
    </submittedName>
</protein>
<evidence type="ECO:0000313" key="1">
    <source>
        <dbReference type="EMBL" id="RMZ96133.1"/>
    </source>
</evidence>
<dbReference type="EMBL" id="REGN01012303">
    <property type="protein sequence ID" value="RMZ96133.1"/>
    <property type="molecule type" value="Genomic_DNA"/>
</dbReference>
<name>A0A3M7PAS2_BRAPC</name>
<reference evidence="1 2" key="1">
    <citation type="journal article" date="2018" name="Sci. Rep.">
        <title>Genomic signatures of local adaptation to the degree of environmental predictability in rotifers.</title>
        <authorList>
            <person name="Franch-Gras L."/>
            <person name="Hahn C."/>
            <person name="Garcia-Roger E.M."/>
            <person name="Carmona M.J."/>
            <person name="Serra M."/>
            <person name="Gomez A."/>
        </authorList>
    </citation>
    <scope>NUCLEOTIDE SEQUENCE [LARGE SCALE GENOMIC DNA]</scope>
    <source>
        <strain evidence="1">HYR1</strain>
    </source>
</reference>
<accession>A0A3M7PAS2</accession>
<comment type="caution">
    <text evidence="1">The sequence shown here is derived from an EMBL/GenBank/DDBJ whole genome shotgun (WGS) entry which is preliminary data.</text>
</comment>